<dbReference type="Proteomes" id="UP001642360">
    <property type="component" value="Unassembled WGS sequence"/>
</dbReference>
<dbReference type="AlphaFoldDB" id="A0ABC8QSN7"/>
<dbReference type="SUPFAM" id="SSF53335">
    <property type="entry name" value="S-adenosyl-L-methionine-dependent methyltransferases"/>
    <property type="match status" value="1"/>
</dbReference>
<reference evidence="2 3" key="1">
    <citation type="submission" date="2024-02" db="EMBL/GenBank/DDBJ databases">
        <authorList>
            <person name="Vignale AGUSTIN F."/>
            <person name="Sosa J E."/>
            <person name="Modenutti C."/>
        </authorList>
    </citation>
    <scope>NUCLEOTIDE SEQUENCE [LARGE SCALE GENOMIC DNA]</scope>
</reference>
<proteinExistence type="inferred from homology"/>
<evidence type="ECO:0000313" key="3">
    <source>
        <dbReference type="Proteomes" id="UP001642360"/>
    </source>
</evidence>
<evidence type="ECO:0000256" key="1">
    <source>
        <dbReference type="ARBA" id="ARBA00007967"/>
    </source>
</evidence>
<dbReference type="EMBL" id="CAUOFW020000725">
    <property type="protein sequence ID" value="CAK9135754.1"/>
    <property type="molecule type" value="Genomic_DNA"/>
</dbReference>
<keyword evidence="3" id="KW-1185">Reference proteome</keyword>
<dbReference type="InterPro" id="IPR005299">
    <property type="entry name" value="MeTrfase_7"/>
</dbReference>
<protein>
    <submittedName>
        <fullName evidence="2">Uncharacterized protein</fullName>
    </submittedName>
</protein>
<gene>
    <name evidence="2" type="ORF">ILEXP_LOCUS2716</name>
</gene>
<evidence type="ECO:0000313" key="2">
    <source>
        <dbReference type="EMBL" id="CAK9135754.1"/>
    </source>
</evidence>
<dbReference type="Pfam" id="PF03492">
    <property type="entry name" value="Methyltransf_7"/>
    <property type="match status" value="1"/>
</dbReference>
<dbReference type="PANTHER" id="PTHR31009">
    <property type="entry name" value="S-ADENOSYL-L-METHIONINE:CARBOXYL METHYLTRANSFERASE FAMILY PROTEIN"/>
    <property type="match status" value="1"/>
</dbReference>
<accession>A0ABC8QSN7</accession>
<sequence length="185" mass="20905">MLNTQALRSFCTSNFASNFCLINIIYRSIQSSDHVQQKVISITKPVLVNAVHSLFSEDFHRKKVLNVADLGCAAGPNTFSVILTVKESLEAKCKDLNCQPPELEVYLNDLPNNDFNLLFKDLSRLGEDQKSDVLLPCFVMGAPGSFYGRLIPRSWLHLVHSSSSVHWLSQFCMNLRTLFKTRNPK</sequence>
<name>A0ABC8QSN7_9AQUA</name>
<dbReference type="Gene3D" id="3.40.50.150">
    <property type="entry name" value="Vaccinia Virus protein VP39"/>
    <property type="match status" value="1"/>
</dbReference>
<organism evidence="2 3">
    <name type="scientific">Ilex paraguariensis</name>
    <name type="common">yerba mate</name>
    <dbReference type="NCBI Taxonomy" id="185542"/>
    <lineage>
        <taxon>Eukaryota</taxon>
        <taxon>Viridiplantae</taxon>
        <taxon>Streptophyta</taxon>
        <taxon>Embryophyta</taxon>
        <taxon>Tracheophyta</taxon>
        <taxon>Spermatophyta</taxon>
        <taxon>Magnoliopsida</taxon>
        <taxon>eudicotyledons</taxon>
        <taxon>Gunneridae</taxon>
        <taxon>Pentapetalae</taxon>
        <taxon>asterids</taxon>
        <taxon>campanulids</taxon>
        <taxon>Aquifoliales</taxon>
        <taxon>Aquifoliaceae</taxon>
        <taxon>Ilex</taxon>
    </lineage>
</organism>
<dbReference type="InterPro" id="IPR029063">
    <property type="entry name" value="SAM-dependent_MTases_sf"/>
</dbReference>
<comment type="caution">
    <text evidence="2">The sequence shown here is derived from an EMBL/GenBank/DDBJ whole genome shotgun (WGS) entry which is preliminary data.</text>
</comment>
<comment type="similarity">
    <text evidence="1">Belongs to the methyltransferase superfamily. Type-7 methyltransferase family.</text>
</comment>